<organism evidence="1 2">
    <name type="scientific">Oceanobacillus picturae</name>
    <dbReference type="NCBI Taxonomy" id="171693"/>
    <lineage>
        <taxon>Bacteria</taxon>
        <taxon>Bacillati</taxon>
        <taxon>Bacillota</taxon>
        <taxon>Bacilli</taxon>
        <taxon>Bacillales</taxon>
        <taxon>Bacillaceae</taxon>
        <taxon>Oceanobacillus</taxon>
    </lineage>
</organism>
<dbReference type="Proteomes" id="UP000052946">
    <property type="component" value="Unassembled WGS sequence"/>
</dbReference>
<keyword evidence="1" id="KW-0648">Protein biosynthesis</keyword>
<dbReference type="GO" id="GO:0003746">
    <property type="term" value="F:translation elongation factor activity"/>
    <property type="evidence" value="ECO:0007669"/>
    <property type="project" value="UniProtKB-KW"/>
</dbReference>
<dbReference type="EMBL" id="BBXV01000024">
    <property type="protein sequence ID" value="GAQ18153.1"/>
    <property type="molecule type" value="Genomic_DNA"/>
</dbReference>
<reference evidence="2" key="1">
    <citation type="submission" date="2015-07" db="EMBL/GenBank/DDBJ databases">
        <title>Draft Genome Sequence of Oceanobacillus picturae Heshi-B3 that Was Isolated from Fermented Rice Bran with Aging Salted Mackerel, Which Was Named Heshiko as Traditional Fermented Seafood in Japan.</title>
        <authorList>
            <person name="Akuzawa S."/>
            <person name="Nakagawa J."/>
            <person name="Kanekatsu T."/>
            <person name="Kanesaki Y."/>
            <person name="Suzuki T."/>
        </authorList>
    </citation>
    <scope>NUCLEOTIDE SEQUENCE [LARGE SCALE GENOMIC DNA]</scope>
    <source>
        <strain evidence="2">Heshi-B3</strain>
    </source>
</reference>
<reference evidence="1 2" key="2">
    <citation type="journal article" date="2016" name="Genome Announc.">
        <title>Draft Genome Sequence of Oceanobacillus picturae Heshi-B3, Isolated from Fermented Rice Bran in a Traditional Japanese Seafood Dish.</title>
        <authorList>
            <person name="Akuzawa S."/>
            <person name="Nagaoka J."/>
            <person name="Kanekatsu M."/>
            <person name="Kanesaki Y."/>
            <person name="Suzuki T."/>
        </authorList>
    </citation>
    <scope>NUCLEOTIDE SEQUENCE [LARGE SCALE GENOMIC DNA]</scope>
    <source>
        <strain evidence="1 2">Heshi-B3</strain>
    </source>
</reference>
<proteinExistence type="predicted"/>
<keyword evidence="1" id="KW-0251">Elongation factor</keyword>
<evidence type="ECO:0000313" key="1">
    <source>
        <dbReference type="EMBL" id="GAQ18153.1"/>
    </source>
</evidence>
<evidence type="ECO:0000313" key="2">
    <source>
        <dbReference type="Proteomes" id="UP000052946"/>
    </source>
</evidence>
<sequence>MKHIYAFEKKEEYEKYQSIIDRFSKKLVKFQSVLEKDFALRDLPKGIVWTSEELATTTFSNLPIPAFTNKDLIYISPDLPNWRRLFVDQLEGRENANIKTFYENLSEEHIFTIVGHELTHHSDLFMDEFDDEREDGIWFEEGMCEYLPRKLVLDEREFTNITNVEQELVDVFKDKYGDRSLEEFGSASYQGSLSSIMYDYWRSFLAITYIVEEKANHDIHQVFRDYHKWHNEGRKVPLTEYFGVQSLFV</sequence>
<protein>
    <submittedName>
        <fullName evidence="1">Elongation factor Tu</fullName>
    </submittedName>
</protein>
<comment type="caution">
    <text evidence="1">The sequence shown here is derived from an EMBL/GenBank/DDBJ whole genome shotgun (WGS) entry which is preliminary data.</text>
</comment>
<dbReference type="AlphaFoldDB" id="A0A0U9H8P1"/>
<gene>
    <name evidence="1" type="ORF">OPHB3_2092</name>
</gene>
<accession>A0A0U9H8P1</accession>
<dbReference type="RefSeq" id="WP_058950261.1">
    <property type="nucleotide sequence ID" value="NZ_BBXV01000024.1"/>
</dbReference>
<name>A0A0U9H8P1_9BACI</name>
<dbReference type="OrthoDB" id="2354703at2"/>